<feature type="non-terminal residue" evidence="3">
    <location>
        <position position="152"/>
    </location>
</feature>
<comment type="caution">
    <text evidence="3">The sequence shown here is derived from an EMBL/GenBank/DDBJ whole genome shotgun (WGS) entry which is preliminary data.</text>
</comment>
<name>A0A371HQC9_MUCPR</name>
<accession>A0A371HQC9</accession>
<reference evidence="3" key="1">
    <citation type="submission" date="2018-05" db="EMBL/GenBank/DDBJ databases">
        <title>Draft genome of Mucuna pruriens seed.</title>
        <authorList>
            <person name="Nnadi N.E."/>
            <person name="Vos R."/>
            <person name="Hasami M.H."/>
            <person name="Devisetty U.K."/>
            <person name="Aguiy J.C."/>
        </authorList>
    </citation>
    <scope>NUCLEOTIDE SEQUENCE [LARGE SCALE GENOMIC DNA]</scope>
    <source>
        <strain evidence="3">JCA_2017</strain>
    </source>
</reference>
<keyword evidence="4" id="KW-1185">Reference proteome</keyword>
<proteinExistence type="predicted"/>
<dbReference type="EMBL" id="QJKJ01001965">
    <property type="protein sequence ID" value="RDY04993.1"/>
    <property type="molecule type" value="Genomic_DNA"/>
</dbReference>
<feature type="non-terminal residue" evidence="3">
    <location>
        <position position="1"/>
    </location>
</feature>
<evidence type="ECO:0000256" key="1">
    <source>
        <dbReference type="SAM" id="MobiDB-lite"/>
    </source>
</evidence>
<evidence type="ECO:0000259" key="2">
    <source>
        <dbReference type="Pfam" id="PF03732"/>
    </source>
</evidence>
<evidence type="ECO:0000313" key="4">
    <source>
        <dbReference type="Proteomes" id="UP000257109"/>
    </source>
</evidence>
<dbReference type="OrthoDB" id="1731207at2759"/>
<feature type="region of interest" description="Disordered" evidence="1">
    <location>
        <begin position="1"/>
        <end position="39"/>
    </location>
</feature>
<gene>
    <name evidence="3" type="ORF">CR513_11223</name>
</gene>
<feature type="domain" description="Retrotransposon gag" evidence="2">
    <location>
        <begin position="61"/>
        <end position="150"/>
    </location>
</feature>
<dbReference type="PANTHER" id="PTHR35046">
    <property type="entry name" value="ZINC KNUCKLE (CCHC-TYPE) FAMILY PROTEIN"/>
    <property type="match status" value="1"/>
</dbReference>
<dbReference type="PANTHER" id="PTHR35046:SF9">
    <property type="entry name" value="RNA-DIRECTED DNA POLYMERASE"/>
    <property type="match status" value="1"/>
</dbReference>
<protein>
    <recommendedName>
        <fullName evidence="2">Retrotransposon gag domain-containing protein</fullName>
    </recommendedName>
</protein>
<dbReference type="Pfam" id="PF03732">
    <property type="entry name" value="Retrotrans_gag"/>
    <property type="match status" value="1"/>
</dbReference>
<feature type="compositionally biased region" description="Basic and acidic residues" evidence="1">
    <location>
        <begin position="1"/>
        <end position="27"/>
    </location>
</feature>
<evidence type="ECO:0000313" key="3">
    <source>
        <dbReference type="EMBL" id="RDY04993.1"/>
    </source>
</evidence>
<sequence>AKKEGSGRGNCNDENRSSHSFREERHERHERHRREERRERCDRREEVITSFDTQGQKGVRLVTLAFVDYALFWWTSMMDDIKRGIIKPCKSWYDLKRLMRKRFVPSSYNLYQGSKSVKEYQKEMEMNLLRSQIRERKETTMARFLYGLNREI</sequence>
<organism evidence="3 4">
    <name type="scientific">Mucuna pruriens</name>
    <name type="common">Velvet bean</name>
    <name type="synonym">Dolichos pruriens</name>
    <dbReference type="NCBI Taxonomy" id="157652"/>
    <lineage>
        <taxon>Eukaryota</taxon>
        <taxon>Viridiplantae</taxon>
        <taxon>Streptophyta</taxon>
        <taxon>Embryophyta</taxon>
        <taxon>Tracheophyta</taxon>
        <taxon>Spermatophyta</taxon>
        <taxon>Magnoliopsida</taxon>
        <taxon>eudicotyledons</taxon>
        <taxon>Gunneridae</taxon>
        <taxon>Pentapetalae</taxon>
        <taxon>rosids</taxon>
        <taxon>fabids</taxon>
        <taxon>Fabales</taxon>
        <taxon>Fabaceae</taxon>
        <taxon>Papilionoideae</taxon>
        <taxon>50 kb inversion clade</taxon>
        <taxon>NPAAA clade</taxon>
        <taxon>indigoferoid/millettioid clade</taxon>
        <taxon>Phaseoleae</taxon>
        <taxon>Mucuna</taxon>
    </lineage>
</organism>
<dbReference type="InterPro" id="IPR005162">
    <property type="entry name" value="Retrotrans_gag_dom"/>
</dbReference>
<dbReference type="AlphaFoldDB" id="A0A371HQC9"/>
<dbReference type="Proteomes" id="UP000257109">
    <property type="component" value="Unassembled WGS sequence"/>
</dbReference>